<organism evidence="1 2">
    <name type="scientific">Emticicia aquatilis</name>
    <dbReference type="NCBI Taxonomy" id="1537369"/>
    <lineage>
        <taxon>Bacteria</taxon>
        <taxon>Pseudomonadati</taxon>
        <taxon>Bacteroidota</taxon>
        <taxon>Cytophagia</taxon>
        <taxon>Cytophagales</taxon>
        <taxon>Leadbetterellaceae</taxon>
        <taxon>Emticicia</taxon>
    </lineage>
</organism>
<reference evidence="1" key="2">
    <citation type="submission" date="2020-09" db="EMBL/GenBank/DDBJ databases">
        <authorList>
            <person name="Sun Q."/>
            <person name="Zhou Y."/>
        </authorList>
    </citation>
    <scope>NUCLEOTIDE SEQUENCE</scope>
    <source>
        <strain evidence="1">CGMCC 1.15958</strain>
    </source>
</reference>
<evidence type="ECO:0000313" key="1">
    <source>
        <dbReference type="EMBL" id="GGD45906.1"/>
    </source>
</evidence>
<keyword evidence="2" id="KW-1185">Reference proteome</keyword>
<dbReference type="EMBL" id="BMKK01000001">
    <property type="protein sequence ID" value="GGD45906.1"/>
    <property type="molecule type" value="Genomic_DNA"/>
</dbReference>
<dbReference type="Gene3D" id="2.60.40.10">
    <property type="entry name" value="Immunoglobulins"/>
    <property type="match status" value="1"/>
</dbReference>
<reference evidence="1" key="1">
    <citation type="journal article" date="2014" name="Int. J. Syst. Evol. Microbiol.">
        <title>Complete genome sequence of Corynebacterium casei LMG S-19264T (=DSM 44701T), isolated from a smear-ripened cheese.</title>
        <authorList>
            <consortium name="US DOE Joint Genome Institute (JGI-PGF)"/>
            <person name="Walter F."/>
            <person name="Albersmeier A."/>
            <person name="Kalinowski J."/>
            <person name="Ruckert C."/>
        </authorList>
    </citation>
    <scope>NUCLEOTIDE SEQUENCE</scope>
    <source>
        <strain evidence="1">CGMCC 1.15958</strain>
    </source>
</reference>
<name>A0A916YHL6_9BACT</name>
<sequence>MNRKLILTIFYLSFCILNCFASHIIGADLSLVRTGKSNPNYKAVLHMYIDEHKQGITENNPLEIVLLYRKRDNKLMMQIDLQQETPKHLSFKNKTCADFFDIHLFAKKMSKEIFLDPNLYDDDGGYYLIFDRCCRSPLITNIDNVGLASTALLLEFPSLKKYPNYSSPEFTVPNGEYLCKGKPFQMTMDVTDAEGDEIKYKIVEPLSGYTGNGNSFFVNFTPQTTYYPVKWAAGYGLNNQLPGNPSLSIDSKGTISLTPTETGFFNFAILVEEFKNGIKVGSNIRDYALPVLNCPNTTAPSKPIITYQGNPINQTIEICAGQTIKLETSDDPTWVFQWKNNLDNILDAALNNISVKDSGTYRVVKSFKSTCAEESESEPVKVKIIDLNSKVKIIADRLEACEGEKILLKLENVSQTADWYLGSGFIKKDKSLIADKSGDYSAKVVSTNPTCPTVKDNILLKIYPKPTISIPNVLGYQICIGDNLDLKTIESPNYTYQWLKNTVPISGATDSKLNVYEFGNYTVKVKNTTGNCEVESEEFKVTLKTSCGSISFGSTDNIYLPNTFSPNNDGKNDDWQVYNLDKYPDAEIFVYNRWGDPIFYSKGNTIKWDGKYKNELVPVGIYIYILDLKTVGFSPIEGKLTVLY</sequence>
<evidence type="ECO:0008006" key="3">
    <source>
        <dbReference type="Google" id="ProtNLM"/>
    </source>
</evidence>
<dbReference type="InterPro" id="IPR026341">
    <property type="entry name" value="T9SS_type_B"/>
</dbReference>
<proteinExistence type="predicted"/>
<dbReference type="AlphaFoldDB" id="A0A916YHL6"/>
<dbReference type="InterPro" id="IPR013783">
    <property type="entry name" value="Ig-like_fold"/>
</dbReference>
<dbReference type="NCBIfam" id="TIGR04131">
    <property type="entry name" value="Bac_Flav_CTERM"/>
    <property type="match status" value="1"/>
</dbReference>
<accession>A0A916YHL6</accession>
<protein>
    <recommendedName>
        <fullName evidence="3">Gliding motility-associated C-terminal domain-containing protein</fullName>
    </recommendedName>
</protein>
<dbReference type="Proteomes" id="UP000609064">
    <property type="component" value="Unassembled WGS sequence"/>
</dbReference>
<comment type="caution">
    <text evidence="1">The sequence shown here is derived from an EMBL/GenBank/DDBJ whole genome shotgun (WGS) entry which is preliminary data.</text>
</comment>
<dbReference type="Pfam" id="PF13585">
    <property type="entry name" value="CHU_C"/>
    <property type="match status" value="1"/>
</dbReference>
<dbReference type="RefSeq" id="WP_188764664.1">
    <property type="nucleotide sequence ID" value="NZ_BMKK01000001.1"/>
</dbReference>
<gene>
    <name evidence="1" type="ORF">GCM10011514_07370</name>
</gene>
<evidence type="ECO:0000313" key="2">
    <source>
        <dbReference type="Proteomes" id="UP000609064"/>
    </source>
</evidence>